<dbReference type="SUPFAM" id="SSF55120">
    <property type="entry name" value="Pseudouridine synthase"/>
    <property type="match status" value="1"/>
</dbReference>
<dbReference type="EMBL" id="JADEYS010000006">
    <property type="protein sequence ID" value="MBE9397232.1"/>
    <property type="molecule type" value="Genomic_DNA"/>
</dbReference>
<evidence type="ECO:0000313" key="12">
    <source>
        <dbReference type="Proteomes" id="UP000640333"/>
    </source>
</evidence>
<dbReference type="RefSeq" id="WP_193952772.1">
    <property type="nucleotide sequence ID" value="NZ_JADEYS010000006.1"/>
</dbReference>
<name>A0A8J7FAC8_9GAMM</name>
<comment type="catalytic activity">
    <reaction evidence="1">
        <text>uridine(955/2504/2580) in 23S rRNA = pseudouridine(955/2504/2580) in 23S rRNA</text>
        <dbReference type="Rhea" id="RHEA:42528"/>
        <dbReference type="Rhea" id="RHEA-COMP:10099"/>
        <dbReference type="Rhea" id="RHEA-COMP:10100"/>
        <dbReference type="ChEBI" id="CHEBI:65314"/>
        <dbReference type="ChEBI" id="CHEBI:65315"/>
        <dbReference type="EC" id="5.4.99.24"/>
    </reaction>
</comment>
<dbReference type="InterPro" id="IPR006145">
    <property type="entry name" value="PsdUridine_synth_RsuA/RluA"/>
</dbReference>
<reference evidence="11" key="1">
    <citation type="submission" date="2020-10" db="EMBL/GenBank/DDBJ databases">
        <title>Bacterium isolated from coastal waters sediment.</title>
        <authorList>
            <person name="Chen R.-J."/>
            <person name="Lu D.-C."/>
            <person name="Zhu K.-L."/>
            <person name="Du Z.-J."/>
        </authorList>
    </citation>
    <scope>NUCLEOTIDE SEQUENCE</scope>
    <source>
        <strain evidence="11">N1Y112</strain>
    </source>
</reference>
<organism evidence="11 12">
    <name type="scientific">Pontibacterium sinense</name>
    <dbReference type="NCBI Taxonomy" id="2781979"/>
    <lineage>
        <taxon>Bacteria</taxon>
        <taxon>Pseudomonadati</taxon>
        <taxon>Pseudomonadota</taxon>
        <taxon>Gammaproteobacteria</taxon>
        <taxon>Oceanospirillales</taxon>
        <taxon>Oceanospirillaceae</taxon>
        <taxon>Pontibacterium</taxon>
    </lineage>
</organism>
<evidence type="ECO:0000256" key="9">
    <source>
        <dbReference type="RuleBase" id="RU362028"/>
    </source>
</evidence>
<comment type="similarity">
    <text evidence="3 9">Belongs to the pseudouridine synthase RluA family.</text>
</comment>
<evidence type="ECO:0000256" key="4">
    <source>
        <dbReference type="ARBA" id="ARBA00022552"/>
    </source>
</evidence>
<evidence type="ECO:0000256" key="2">
    <source>
        <dbReference type="ARBA" id="ARBA00002876"/>
    </source>
</evidence>
<dbReference type="InterPro" id="IPR036986">
    <property type="entry name" value="S4_RNA-bd_sf"/>
</dbReference>
<evidence type="ECO:0000256" key="3">
    <source>
        <dbReference type="ARBA" id="ARBA00010876"/>
    </source>
</evidence>
<dbReference type="InterPro" id="IPR002942">
    <property type="entry name" value="S4_RNA-bd"/>
</dbReference>
<evidence type="ECO:0000259" key="10">
    <source>
        <dbReference type="SMART" id="SM00363"/>
    </source>
</evidence>
<dbReference type="GO" id="GO:0000455">
    <property type="term" value="P:enzyme-directed rRNA pseudouridine synthesis"/>
    <property type="evidence" value="ECO:0007669"/>
    <property type="project" value="UniProtKB-ARBA"/>
</dbReference>
<keyword evidence="5 8" id="KW-0694">RNA-binding</keyword>
<evidence type="ECO:0000256" key="7">
    <source>
        <dbReference type="PIRSR" id="PIRSR606225-1"/>
    </source>
</evidence>
<keyword evidence="6 9" id="KW-0413">Isomerase</keyword>
<dbReference type="InterPro" id="IPR006224">
    <property type="entry name" value="PsdUridine_synth_RluA-like_CS"/>
</dbReference>
<feature type="active site" evidence="7">
    <location>
        <position position="147"/>
    </location>
</feature>
<dbReference type="Proteomes" id="UP000640333">
    <property type="component" value="Unassembled WGS sequence"/>
</dbReference>
<keyword evidence="4" id="KW-0698">rRNA processing</keyword>
<dbReference type="EC" id="5.4.99.-" evidence="9"/>
<feature type="domain" description="RNA-binding S4" evidence="10">
    <location>
        <begin position="24"/>
        <end position="83"/>
    </location>
</feature>
<dbReference type="NCBIfam" id="TIGR00005">
    <property type="entry name" value="rluA_subfam"/>
    <property type="match status" value="1"/>
</dbReference>
<sequence>MSEKISSPNAAVRFVEIAADFDGQRIDNFLRTELKGVPKSLIYRILRKGEVRVNKKRVKPEYKLQGGDLIRIPPVRVAERAEAPKPSDNLQRVLEDSILYEDKDLIVVNKPSGLAVHGGSGVSLGLIEAFRQIRPECRFLELVHRLDRDTSGCIMIAKKRSALKFMHEALQKSRITKIYNALVDGAWSDRKRRIDAPLRKNELKSGERVVKVQADGKACLTEYKVLRRIGRLVTLVEARPITGRTHQIRVHCQFAGHPIIGDEKYGTDQMNRRMRDEGIKRLFLHAAELRIPLPGGGRMVIKAPLDKQLLSAMDALDV</sequence>
<evidence type="ECO:0000256" key="6">
    <source>
        <dbReference type="ARBA" id="ARBA00023235"/>
    </source>
</evidence>
<dbReference type="Pfam" id="PF00849">
    <property type="entry name" value="PseudoU_synth_2"/>
    <property type="match status" value="1"/>
</dbReference>
<protein>
    <recommendedName>
        <fullName evidence="9">Pseudouridine synthase</fullName>
        <ecNumber evidence="9">5.4.99.-</ecNumber>
    </recommendedName>
</protein>
<keyword evidence="12" id="KW-1185">Reference proteome</keyword>
<dbReference type="PROSITE" id="PS50889">
    <property type="entry name" value="S4"/>
    <property type="match status" value="1"/>
</dbReference>
<dbReference type="InterPro" id="IPR020103">
    <property type="entry name" value="PsdUridine_synth_cat_dom_sf"/>
</dbReference>
<dbReference type="SUPFAM" id="SSF55174">
    <property type="entry name" value="Alpha-L RNA-binding motif"/>
    <property type="match status" value="1"/>
</dbReference>
<dbReference type="Gene3D" id="3.30.2350.10">
    <property type="entry name" value="Pseudouridine synthase"/>
    <property type="match status" value="1"/>
</dbReference>
<evidence type="ECO:0000256" key="8">
    <source>
        <dbReference type="PROSITE-ProRule" id="PRU00182"/>
    </source>
</evidence>
<dbReference type="AlphaFoldDB" id="A0A8J7FAC8"/>
<proteinExistence type="inferred from homology"/>
<evidence type="ECO:0000313" key="11">
    <source>
        <dbReference type="EMBL" id="MBE9397232.1"/>
    </source>
</evidence>
<accession>A0A8J7FAC8</accession>
<dbReference type="PROSITE" id="PS01129">
    <property type="entry name" value="PSI_RLU"/>
    <property type="match status" value="1"/>
</dbReference>
<dbReference type="InterPro" id="IPR050188">
    <property type="entry name" value="RluA_PseudoU_synthase"/>
</dbReference>
<dbReference type="SMART" id="SM00363">
    <property type="entry name" value="S4"/>
    <property type="match status" value="1"/>
</dbReference>
<dbReference type="PANTHER" id="PTHR21600:SF92">
    <property type="entry name" value="RIBOSOMAL LARGE SUBUNIT PSEUDOURIDINE SYNTHASE C"/>
    <property type="match status" value="1"/>
</dbReference>
<gene>
    <name evidence="11" type="primary">rluC</name>
    <name evidence="11" type="ORF">IOQ59_08165</name>
</gene>
<dbReference type="InterPro" id="IPR006225">
    <property type="entry name" value="PsdUridine_synth_RluC/D"/>
</dbReference>
<dbReference type="FunFam" id="3.10.290.10:FF:000010">
    <property type="entry name" value="Pseudouridine synthase"/>
    <property type="match status" value="1"/>
</dbReference>
<dbReference type="GO" id="GO:0160141">
    <property type="term" value="F:23S rRNA pseudouridine(955/2504/2580) synthase activity"/>
    <property type="evidence" value="ECO:0007669"/>
    <property type="project" value="UniProtKB-EC"/>
</dbReference>
<dbReference type="CDD" id="cd02869">
    <property type="entry name" value="PseudoU_synth_RluA_like"/>
    <property type="match status" value="1"/>
</dbReference>
<dbReference type="Gene3D" id="3.10.290.10">
    <property type="entry name" value="RNA-binding S4 domain"/>
    <property type="match status" value="1"/>
</dbReference>
<comment type="catalytic activity">
    <reaction evidence="9">
        <text>a uridine in RNA = a pseudouridine in RNA</text>
        <dbReference type="Rhea" id="RHEA:48348"/>
        <dbReference type="Rhea" id="RHEA-COMP:12068"/>
        <dbReference type="Rhea" id="RHEA-COMP:12069"/>
        <dbReference type="ChEBI" id="CHEBI:65314"/>
        <dbReference type="ChEBI" id="CHEBI:65315"/>
    </reaction>
</comment>
<evidence type="ECO:0000256" key="5">
    <source>
        <dbReference type="ARBA" id="ARBA00022884"/>
    </source>
</evidence>
<dbReference type="NCBIfam" id="NF008249">
    <property type="entry name" value="PRK11025.1"/>
    <property type="match status" value="1"/>
</dbReference>
<dbReference type="CDD" id="cd00165">
    <property type="entry name" value="S4"/>
    <property type="match status" value="1"/>
</dbReference>
<dbReference type="Pfam" id="PF01479">
    <property type="entry name" value="S4"/>
    <property type="match status" value="1"/>
</dbReference>
<dbReference type="PANTHER" id="PTHR21600">
    <property type="entry name" value="MITOCHONDRIAL RNA PSEUDOURIDINE SYNTHASE"/>
    <property type="match status" value="1"/>
</dbReference>
<evidence type="ECO:0000256" key="1">
    <source>
        <dbReference type="ARBA" id="ARBA00000381"/>
    </source>
</evidence>
<comment type="caution">
    <text evidence="11">The sequence shown here is derived from an EMBL/GenBank/DDBJ whole genome shotgun (WGS) entry which is preliminary data.</text>
</comment>
<dbReference type="GO" id="GO:0003723">
    <property type="term" value="F:RNA binding"/>
    <property type="evidence" value="ECO:0007669"/>
    <property type="project" value="UniProtKB-KW"/>
</dbReference>
<comment type="function">
    <text evidence="2">Responsible for synthesis of pseudouridine from uracil at positions 955, 2504 and 2580 in 23S ribosomal RNA.</text>
</comment>